<protein>
    <recommendedName>
        <fullName evidence="11">ERCC4 domain-containing protein</fullName>
    </recommendedName>
</protein>
<evidence type="ECO:0000256" key="1">
    <source>
        <dbReference type="ARBA" id="ARBA00004123"/>
    </source>
</evidence>
<evidence type="ECO:0000256" key="10">
    <source>
        <dbReference type="SAM" id="MobiDB-lite"/>
    </source>
</evidence>
<dbReference type="FunFam" id="3.40.50.10130:FF:000002">
    <property type="entry name" value="DNA repair endonuclease XPF"/>
    <property type="match status" value="1"/>
</dbReference>
<evidence type="ECO:0000256" key="6">
    <source>
        <dbReference type="ARBA" id="ARBA00022801"/>
    </source>
</evidence>
<keyword evidence="3" id="KW-0540">Nuclease</keyword>
<evidence type="ECO:0000313" key="12">
    <source>
        <dbReference type="EMBL" id="SAM07091.1"/>
    </source>
</evidence>
<dbReference type="Proteomes" id="UP000078561">
    <property type="component" value="Unassembled WGS sequence"/>
</dbReference>
<keyword evidence="13" id="KW-1185">Reference proteome</keyword>
<organism evidence="12">
    <name type="scientific">Absidia glauca</name>
    <name type="common">Pin mould</name>
    <dbReference type="NCBI Taxonomy" id="4829"/>
    <lineage>
        <taxon>Eukaryota</taxon>
        <taxon>Fungi</taxon>
        <taxon>Fungi incertae sedis</taxon>
        <taxon>Mucoromycota</taxon>
        <taxon>Mucoromycotina</taxon>
        <taxon>Mucoromycetes</taxon>
        <taxon>Mucorales</taxon>
        <taxon>Cunninghamellaceae</taxon>
        <taxon>Absidia</taxon>
    </lineage>
</organism>
<keyword evidence="6" id="KW-0378">Hydrolase</keyword>
<dbReference type="SUPFAM" id="SSF52980">
    <property type="entry name" value="Restriction endonuclease-like"/>
    <property type="match status" value="1"/>
</dbReference>
<feature type="compositionally biased region" description="Low complexity" evidence="10">
    <location>
        <begin position="477"/>
        <end position="486"/>
    </location>
</feature>
<name>A0A163MP03_ABSGL</name>
<evidence type="ECO:0000256" key="4">
    <source>
        <dbReference type="ARBA" id="ARBA00022759"/>
    </source>
</evidence>
<dbReference type="GO" id="GO:0003684">
    <property type="term" value="F:damaged DNA binding"/>
    <property type="evidence" value="ECO:0007669"/>
    <property type="project" value="TreeGrafter"/>
</dbReference>
<dbReference type="STRING" id="4829.A0A163MP03"/>
<dbReference type="EMBL" id="LT554703">
    <property type="protein sequence ID" value="SAM07091.1"/>
    <property type="molecule type" value="Genomic_DNA"/>
</dbReference>
<dbReference type="GO" id="GO:0000110">
    <property type="term" value="C:nucleotide-excision repair factor 1 complex"/>
    <property type="evidence" value="ECO:0007669"/>
    <property type="project" value="TreeGrafter"/>
</dbReference>
<dbReference type="Gene3D" id="1.10.150.20">
    <property type="entry name" value="5' to 3' exonuclease, C-terminal subdomain"/>
    <property type="match status" value="1"/>
</dbReference>
<dbReference type="Pfam" id="PF02732">
    <property type="entry name" value="ERCC4"/>
    <property type="match status" value="1"/>
</dbReference>
<evidence type="ECO:0000256" key="9">
    <source>
        <dbReference type="ARBA" id="ARBA00023242"/>
    </source>
</evidence>
<evidence type="ECO:0000256" key="5">
    <source>
        <dbReference type="ARBA" id="ARBA00022763"/>
    </source>
</evidence>
<dbReference type="SMART" id="SM00891">
    <property type="entry name" value="ERCC4"/>
    <property type="match status" value="1"/>
</dbReference>
<dbReference type="SUPFAM" id="SSF47781">
    <property type="entry name" value="RuvA domain 2-like"/>
    <property type="match status" value="1"/>
</dbReference>
<dbReference type="GO" id="GO:0000712">
    <property type="term" value="P:resolution of meiotic recombination intermediates"/>
    <property type="evidence" value="ECO:0007669"/>
    <property type="project" value="TreeGrafter"/>
</dbReference>
<feature type="compositionally biased region" description="Low complexity" evidence="10">
    <location>
        <begin position="442"/>
        <end position="466"/>
    </location>
</feature>
<dbReference type="OrthoDB" id="361020at2759"/>
<dbReference type="InterPro" id="IPR047520">
    <property type="entry name" value="XPF_nuclease"/>
</dbReference>
<dbReference type="GO" id="GO:1901255">
    <property type="term" value="P:nucleotide-excision repair involved in interstrand cross-link repair"/>
    <property type="evidence" value="ECO:0007669"/>
    <property type="project" value="TreeGrafter"/>
</dbReference>
<proteinExistence type="inferred from homology"/>
<gene>
    <name evidence="12" type="primary">ABSGL_12725.1 scaffold 13359</name>
</gene>
<dbReference type="NCBIfam" id="TIGR00596">
    <property type="entry name" value="rad1"/>
    <property type="match status" value="1"/>
</dbReference>
<dbReference type="GO" id="GO:0000014">
    <property type="term" value="F:single-stranded DNA endodeoxyribonuclease activity"/>
    <property type="evidence" value="ECO:0007669"/>
    <property type="project" value="TreeGrafter"/>
</dbReference>
<keyword evidence="5" id="KW-0227">DNA damage</keyword>
<evidence type="ECO:0000256" key="8">
    <source>
        <dbReference type="ARBA" id="ARBA00023204"/>
    </source>
</evidence>
<accession>A0A163MP03</accession>
<dbReference type="InterPro" id="IPR010994">
    <property type="entry name" value="RuvA_2-like"/>
</dbReference>
<dbReference type="OMA" id="THILDIM"/>
<keyword evidence="9" id="KW-0539">Nucleus</keyword>
<dbReference type="CDD" id="cd20078">
    <property type="entry name" value="XPF_nuclease_XPF_euk"/>
    <property type="match status" value="1"/>
</dbReference>
<feature type="region of interest" description="Disordered" evidence="10">
    <location>
        <begin position="442"/>
        <end position="498"/>
    </location>
</feature>
<reference evidence="12" key="1">
    <citation type="submission" date="2016-04" db="EMBL/GenBank/DDBJ databases">
        <authorList>
            <person name="Evans L.H."/>
            <person name="Alamgir A."/>
            <person name="Owens N."/>
            <person name="Weber N.D."/>
            <person name="Virtaneva K."/>
            <person name="Barbian K."/>
            <person name="Babar A."/>
            <person name="Rosenke K."/>
        </authorList>
    </citation>
    <scope>NUCLEOTIDE SEQUENCE [LARGE SCALE GENOMIC DNA]</scope>
    <source>
        <strain evidence="12">CBS 101.48</strain>
    </source>
</reference>
<dbReference type="AlphaFoldDB" id="A0A163MP03"/>
<dbReference type="InterPro" id="IPR006167">
    <property type="entry name" value="XPF"/>
</dbReference>
<dbReference type="GO" id="GO:0000724">
    <property type="term" value="P:double-strand break repair via homologous recombination"/>
    <property type="evidence" value="ECO:0007669"/>
    <property type="project" value="TreeGrafter"/>
</dbReference>
<feature type="domain" description="ERCC4" evidence="11">
    <location>
        <begin position="676"/>
        <end position="756"/>
    </location>
</feature>
<dbReference type="PANTHER" id="PTHR10150">
    <property type="entry name" value="DNA REPAIR ENDONUCLEASE XPF"/>
    <property type="match status" value="1"/>
</dbReference>
<keyword evidence="7" id="KW-0238">DNA-binding</keyword>
<dbReference type="FunCoup" id="A0A163MP03">
    <property type="interactions" value="773"/>
</dbReference>
<evidence type="ECO:0000256" key="7">
    <source>
        <dbReference type="ARBA" id="ARBA00023125"/>
    </source>
</evidence>
<evidence type="ECO:0000313" key="13">
    <source>
        <dbReference type="Proteomes" id="UP000078561"/>
    </source>
</evidence>
<evidence type="ECO:0000256" key="3">
    <source>
        <dbReference type="ARBA" id="ARBA00022722"/>
    </source>
</evidence>
<comment type="similarity">
    <text evidence="2">Belongs to the XPF family.</text>
</comment>
<comment type="subcellular location">
    <subcellularLocation>
        <location evidence="1">Nucleus</location>
    </subcellularLocation>
</comment>
<evidence type="ECO:0000256" key="2">
    <source>
        <dbReference type="ARBA" id="ARBA00010015"/>
    </source>
</evidence>
<dbReference type="Gene3D" id="3.40.50.10130">
    <property type="match status" value="1"/>
</dbReference>
<dbReference type="PANTHER" id="PTHR10150:SF0">
    <property type="entry name" value="DNA REPAIR ENDONUCLEASE XPF"/>
    <property type="match status" value="1"/>
</dbReference>
<dbReference type="InParanoid" id="A0A163MP03"/>
<dbReference type="InterPro" id="IPR011335">
    <property type="entry name" value="Restrct_endonuc-II-like"/>
</dbReference>
<keyword evidence="4" id="KW-0255">Endonuclease</keyword>
<keyword evidence="8" id="KW-0234">DNA repair</keyword>
<sequence>MLEFQKQILTTLVEDDSLLIMAPGLGLFKLFCSFLELYCNNDNHLVFVLNTSPALDKVIQERLLSQGIPQAKALQSIEYDTPSDTRTTMYRQGGVFSVTSRILAVDLLLKRVPTALVSGIVVYNAHRVRANSMEELILQIYREENEEGFIKAFSDQPHAFTTGFAPLQNKLKTLQLRSVQLWPRFQVMVSNDLTHDNEEVIELRQPMTEDMEKIQQGLIECMEATLAEVRKSNQRVNVPEYTFENSLFKSFDAIVRQQLDPIWHQVPASTKQLVGDLKVLRQLLAYLTTYDCVSFNSFIETIITSNTPAPNSLMKRQSQWLFLDAADRLITSSRKRVFVQPSDKEYQSTPEMAFNRTLVGDLPNNIKLVLEEQPKWKLLQDILDEIEEDVTTNTIHGAPVLVMVNDQRNCAQLQEYISRKQALPQKLAGRYFKWRRDMQQIQGATQSQASTTQQQQQRQEQITPQRYVPNKRRRVRGGSATASSPSSRPPPSSASSTVHSNMIETAKRLGEDNNDDLDDFGVGDDDFEVDSIIATMELGEHDILPTFEEVTAGSIVTIQCYENDVNEQVLEDYQPRYIIMYDPNPAFIRRVEVYRAMNPSLQVRVYFMVYDNSVEEQKYLSLIRKEKEAFEKLIREKSIMAIPIQQQRQSEKEEMLIRKVSSRYGGGELKLATTQTVIVDMREFRSSLPPILYSKGVKIIPCTLLVGDYILAPDVCVERKSISDLIQSLNSGRLYSQCESMKTHYKIPILLIEFDENKSFSLQSVADMKENIVATDLSSKITLLTLAFPMLRIIWSSSPQETTTIFKQIKEAHDEPIAEEAVLIGADNPDQVNTTINVTPEDILRSMPGVTSKNYWLIMNKVNNLESLAKMKEKAIQEIIGIGPGKLLYRFLHRTIRT</sequence>
<evidence type="ECO:0000259" key="11">
    <source>
        <dbReference type="SMART" id="SM00891"/>
    </source>
</evidence>
<dbReference type="InterPro" id="IPR006166">
    <property type="entry name" value="ERCC4_domain"/>
</dbReference>
<dbReference type="GO" id="GO:0003697">
    <property type="term" value="F:single-stranded DNA binding"/>
    <property type="evidence" value="ECO:0007669"/>
    <property type="project" value="InterPro"/>
</dbReference>